<evidence type="ECO:0000256" key="3">
    <source>
        <dbReference type="SAM" id="Phobius"/>
    </source>
</evidence>
<dbReference type="RefSeq" id="WP_394841369.1">
    <property type="nucleotide sequence ID" value="NZ_CP089982.1"/>
</dbReference>
<dbReference type="Proteomes" id="UP001379533">
    <property type="component" value="Chromosome"/>
</dbReference>
<feature type="transmembrane region" description="Helical" evidence="3">
    <location>
        <begin position="356"/>
        <end position="376"/>
    </location>
</feature>
<dbReference type="PANTHER" id="PTHR43156">
    <property type="entry name" value="STAGE II SPORULATION PROTEIN E-RELATED"/>
    <property type="match status" value="1"/>
</dbReference>
<dbReference type="Pfam" id="PF07228">
    <property type="entry name" value="SpoIIE"/>
    <property type="match status" value="1"/>
</dbReference>
<evidence type="ECO:0000313" key="6">
    <source>
        <dbReference type="Proteomes" id="UP001379533"/>
    </source>
</evidence>
<dbReference type="Pfam" id="PF00672">
    <property type="entry name" value="HAMP"/>
    <property type="match status" value="1"/>
</dbReference>
<dbReference type="SUPFAM" id="SSF81606">
    <property type="entry name" value="PP2C-like"/>
    <property type="match status" value="1"/>
</dbReference>
<protein>
    <submittedName>
        <fullName evidence="5">SpoIIE family protein phosphatase</fullName>
    </submittedName>
</protein>
<dbReference type="SMART" id="SM00304">
    <property type="entry name" value="HAMP"/>
    <property type="match status" value="1"/>
</dbReference>
<evidence type="ECO:0000256" key="1">
    <source>
        <dbReference type="ARBA" id="ARBA00022801"/>
    </source>
</evidence>
<feature type="coiled-coil region" evidence="2">
    <location>
        <begin position="430"/>
        <end position="460"/>
    </location>
</feature>
<evidence type="ECO:0000256" key="2">
    <source>
        <dbReference type="SAM" id="Coils"/>
    </source>
</evidence>
<dbReference type="Gene3D" id="3.30.450.20">
    <property type="entry name" value="PAS domain"/>
    <property type="match status" value="2"/>
</dbReference>
<feature type="domain" description="HAMP" evidence="4">
    <location>
        <begin position="378"/>
        <end position="431"/>
    </location>
</feature>
<dbReference type="SMART" id="SM00331">
    <property type="entry name" value="PP2C_SIG"/>
    <property type="match status" value="1"/>
</dbReference>
<keyword evidence="3" id="KW-0812">Transmembrane</keyword>
<dbReference type="SUPFAM" id="SSF158472">
    <property type="entry name" value="HAMP domain-like"/>
    <property type="match status" value="1"/>
</dbReference>
<gene>
    <name evidence="5" type="ORF">LZC95_30385</name>
</gene>
<evidence type="ECO:0000259" key="4">
    <source>
        <dbReference type="PROSITE" id="PS50885"/>
    </source>
</evidence>
<proteinExistence type="predicted"/>
<dbReference type="Gene3D" id="6.10.340.10">
    <property type="match status" value="1"/>
</dbReference>
<evidence type="ECO:0000313" key="5">
    <source>
        <dbReference type="EMBL" id="WXA90750.1"/>
    </source>
</evidence>
<keyword evidence="3" id="KW-0472">Membrane</keyword>
<dbReference type="InterPro" id="IPR003660">
    <property type="entry name" value="HAMP_dom"/>
</dbReference>
<reference evidence="5 6" key="1">
    <citation type="submission" date="2021-12" db="EMBL/GenBank/DDBJ databases">
        <title>Discovery of the Pendulisporaceae a myxobacterial family with distinct sporulation behavior and unique specialized metabolism.</title>
        <authorList>
            <person name="Garcia R."/>
            <person name="Popoff A."/>
            <person name="Bader C.D."/>
            <person name="Loehr J."/>
            <person name="Walesch S."/>
            <person name="Walt C."/>
            <person name="Boldt J."/>
            <person name="Bunk B."/>
            <person name="Haeckl F.J.F.P.J."/>
            <person name="Gunesch A.P."/>
            <person name="Birkelbach J."/>
            <person name="Nuebel U."/>
            <person name="Pietschmann T."/>
            <person name="Bach T."/>
            <person name="Mueller R."/>
        </authorList>
    </citation>
    <scope>NUCLEOTIDE SEQUENCE [LARGE SCALE GENOMIC DNA]</scope>
    <source>
        <strain evidence="5 6">MSr12523</strain>
    </source>
</reference>
<dbReference type="PANTHER" id="PTHR43156:SF2">
    <property type="entry name" value="STAGE II SPORULATION PROTEIN E"/>
    <property type="match status" value="1"/>
</dbReference>
<keyword evidence="6" id="KW-1185">Reference proteome</keyword>
<keyword evidence="1" id="KW-0378">Hydrolase</keyword>
<name>A0ABZ2JWA4_9BACT</name>
<accession>A0ABZ2JWA4</accession>
<feature type="transmembrane region" description="Helical" evidence="3">
    <location>
        <begin position="21"/>
        <end position="40"/>
    </location>
</feature>
<dbReference type="InterPro" id="IPR036457">
    <property type="entry name" value="PPM-type-like_dom_sf"/>
</dbReference>
<organism evidence="5 6">
    <name type="scientific">Pendulispora brunnea</name>
    <dbReference type="NCBI Taxonomy" id="2905690"/>
    <lineage>
        <taxon>Bacteria</taxon>
        <taxon>Pseudomonadati</taxon>
        <taxon>Myxococcota</taxon>
        <taxon>Myxococcia</taxon>
        <taxon>Myxococcales</taxon>
        <taxon>Sorangiineae</taxon>
        <taxon>Pendulisporaceae</taxon>
        <taxon>Pendulispora</taxon>
    </lineage>
</organism>
<keyword evidence="3" id="KW-1133">Transmembrane helix</keyword>
<dbReference type="Gene3D" id="3.60.40.10">
    <property type="entry name" value="PPM-type phosphatase domain"/>
    <property type="match status" value="1"/>
</dbReference>
<dbReference type="InterPro" id="IPR001932">
    <property type="entry name" value="PPM-type_phosphatase-like_dom"/>
</dbReference>
<dbReference type="InterPro" id="IPR052016">
    <property type="entry name" value="Bact_Sigma-Reg"/>
</dbReference>
<dbReference type="CDD" id="cd06225">
    <property type="entry name" value="HAMP"/>
    <property type="match status" value="1"/>
</dbReference>
<dbReference type="EMBL" id="CP089982">
    <property type="protein sequence ID" value="WXA90750.1"/>
    <property type="molecule type" value="Genomic_DNA"/>
</dbReference>
<keyword evidence="2" id="KW-0175">Coiled coil</keyword>
<dbReference type="PROSITE" id="PS50885">
    <property type="entry name" value="HAMP"/>
    <property type="match status" value="1"/>
</dbReference>
<sequence>MTGWWPSGIRRSLTGQTLLQMAMRVSLVILIATVFGYYHLVSSLRAATLAQLTKYVIERGHRERAIFSLAEDNQAVLRDALTKSFMEAGGRDFSKEFEAATERREDGCLRSRDQPREGNVISLYVGRKTPVTEDLKRKMMVSRDLVLQYGPAWHNRFFNTYVSFPENAIILYTPDFPHMEQGFPPDYDIPSLEFHYITDAKHDPSREPAWTGLYFDEIIKEWMVTCATPVYLGDSLVASAETDVLLSELFKRSINDHAPGTYNLIFRGDGRLVVHPDKVSEIQAKNGNYLIAESGDEHLKRIFSLVMGSAPNTAVADNSIDSEYVFFAKLDEPDWYFVTIFPKSILSKQAFDTARVYLFLSVASLLVEIIVMYFVLRKQVAAPLLEMMAATSRVALGDLNVLLPSARREDELGQLSSQFNAMAGAVSTREQSLKKALVELEDSRRRLAAKEALERELEIARTIQVSLVPQTLQLKGLDASGKMLPAEEVGGDYYDAFQAGGTDWLLIGDVSGHGVTAGLIMMMVQTAVRTAVLNAPAGSAPLSPSHVLNMVNTSIFGNLQRIDKNQYMTLTAFRVEGNTFTYAGRHQDVIIYRAAARTIECLETDGMWLGIMDDISQMVEDRTFHVDEGDIVLLYTDGLPEAKRLGRFLGIEGLVEVFRQAVETSRQDSQEILEAVLKQTKDYEFKDDVSLLVVRKTTKTEDAGKA</sequence>